<feature type="transmembrane region" description="Helical" evidence="8">
    <location>
        <begin position="41"/>
        <end position="58"/>
    </location>
</feature>
<dbReference type="GO" id="GO:0005886">
    <property type="term" value="C:plasma membrane"/>
    <property type="evidence" value="ECO:0007669"/>
    <property type="project" value="UniProtKB-SubCell"/>
</dbReference>
<feature type="transmembrane region" description="Helical" evidence="8">
    <location>
        <begin position="211"/>
        <end position="243"/>
    </location>
</feature>
<feature type="transmembrane region" description="Helical" evidence="8">
    <location>
        <begin position="128"/>
        <end position="149"/>
    </location>
</feature>
<name>A0A364KA06_9BACL</name>
<dbReference type="InterPro" id="IPR037294">
    <property type="entry name" value="ABC_BtuC-like"/>
</dbReference>
<evidence type="ECO:0000313" key="9">
    <source>
        <dbReference type="EMBL" id="RAL27129.1"/>
    </source>
</evidence>
<keyword evidence="3" id="KW-0813">Transport</keyword>
<keyword evidence="6 8" id="KW-1133">Transmembrane helix</keyword>
<comment type="similarity">
    <text evidence="2">Belongs to the binding-protein-dependent transport system permease family. FecCD subfamily.</text>
</comment>
<keyword evidence="10" id="KW-1185">Reference proteome</keyword>
<reference evidence="9 10" key="1">
    <citation type="submission" date="2018-06" db="EMBL/GenBank/DDBJ databases">
        <title>Thermoflavimicrobium daqus sp. nov., a thermophilic microbe isolated from Moutai-flavour Daqu.</title>
        <authorList>
            <person name="Wang X."/>
            <person name="Zhou H."/>
        </authorList>
    </citation>
    <scope>NUCLEOTIDE SEQUENCE [LARGE SCALE GENOMIC DNA]</scope>
    <source>
        <strain evidence="9 10">FBKL4.011</strain>
    </source>
</reference>
<evidence type="ECO:0000313" key="10">
    <source>
        <dbReference type="Proteomes" id="UP000251213"/>
    </source>
</evidence>
<dbReference type="PANTHER" id="PTHR30472">
    <property type="entry name" value="FERRIC ENTEROBACTIN TRANSPORT SYSTEM PERMEASE PROTEIN"/>
    <property type="match status" value="1"/>
</dbReference>
<evidence type="ECO:0000256" key="6">
    <source>
        <dbReference type="ARBA" id="ARBA00022989"/>
    </source>
</evidence>
<feature type="transmembrane region" description="Helical" evidence="8">
    <location>
        <begin position="286"/>
        <end position="304"/>
    </location>
</feature>
<feature type="transmembrane region" description="Helical" evidence="8">
    <location>
        <begin position="70"/>
        <end position="90"/>
    </location>
</feature>
<dbReference type="CDD" id="cd06550">
    <property type="entry name" value="TM_ABC_iron-siderophores_like"/>
    <property type="match status" value="1"/>
</dbReference>
<dbReference type="GO" id="GO:0033214">
    <property type="term" value="P:siderophore-iron import into cell"/>
    <property type="evidence" value="ECO:0007669"/>
    <property type="project" value="TreeGrafter"/>
</dbReference>
<evidence type="ECO:0000256" key="1">
    <source>
        <dbReference type="ARBA" id="ARBA00004651"/>
    </source>
</evidence>
<evidence type="ECO:0000256" key="5">
    <source>
        <dbReference type="ARBA" id="ARBA00022692"/>
    </source>
</evidence>
<feature type="transmembrane region" description="Helical" evidence="8">
    <location>
        <begin position="170"/>
        <end position="191"/>
    </location>
</feature>
<evidence type="ECO:0000256" key="7">
    <source>
        <dbReference type="ARBA" id="ARBA00023136"/>
    </source>
</evidence>
<keyword evidence="7 8" id="KW-0472">Membrane</keyword>
<dbReference type="PANTHER" id="PTHR30472:SF1">
    <property type="entry name" value="FE(3+) DICITRATE TRANSPORT SYSTEM PERMEASE PROTEIN FECC-RELATED"/>
    <property type="match status" value="1"/>
</dbReference>
<dbReference type="Proteomes" id="UP000251213">
    <property type="component" value="Unassembled WGS sequence"/>
</dbReference>
<dbReference type="Pfam" id="PF01032">
    <property type="entry name" value="FecCD"/>
    <property type="match status" value="1"/>
</dbReference>
<evidence type="ECO:0000256" key="4">
    <source>
        <dbReference type="ARBA" id="ARBA00022475"/>
    </source>
</evidence>
<organism evidence="9 10">
    <name type="scientific">Thermoflavimicrobium daqui</name>
    <dbReference type="NCBI Taxonomy" id="2137476"/>
    <lineage>
        <taxon>Bacteria</taxon>
        <taxon>Bacillati</taxon>
        <taxon>Bacillota</taxon>
        <taxon>Bacilli</taxon>
        <taxon>Bacillales</taxon>
        <taxon>Thermoactinomycetaceae</taxon>
        <taxon>Thermoflavimicrobium</taxon>
    </lineage>
</organism>
<comment type="subcellular location">
    <subcellularLocation>
        <location evidence="1">Cell membrane</location>
        <topology evidence="1">Multi-pass membrane protein</topology>
    </subcellularLocation>
</comment>
<dbReference type="SUPFAM" id="SSF81345">
    <property type="entry name" value="ABC transporter involved in vitamin B12 uptake, BtuC"/>
    <property type="match status" value="1"/>
</dbReference>
<feature type="transmembrane region" description="Helical" evidence="8">
    <location>
        <begin position="255"/>
        <end position="280"/>
    </location>
</feature>
<reference evidence="9 10" key="2">
    <citation type="submission" date="2018-06" db="EMBL/GenBank/DDBJ databases">
        <authorList>
            <person name="Zhirakovskaya E."/>
        </authorList>
    </citation>
    <scope>NUCLEOTIDE SEQUENCE [LARGE SCALE GENOMIC DNA]</scope>
    <source>
        <strain evidence="9 10">FBKL4.011</strain>
    </source>
</reference>
<evidence type="ECO:0000256" key="8">
    <source>
        <dbReference type="SAM" id="Phobius"/>
    </source>
</evidence>
<dbReference type="EMBL" id="QJKK01000001">
    <property type="protein sequence ID" value="RAL27129.1"/>
    <property type="molecule type" value="Genomic_DNA"/>
</dbReference>
<gene>
    <name evidence="9" type="ORF">DL897_02935</name>
</gene>
<keyword evidence="5 8" id="KW-0812">Transmembrane</keyword>
<protein>
    <submittedName>
        <fullName evidence="9">Iron ABC transporter</fullName>
    </submittedName>
</protein>
<proteinExistence type="inferred from homology"/>
<dbReference type="OrthoDB" id="9811721at2"/>
<dbReference type="AlphaFoldDB" id="A0A364KA06"/>
<evidence type="ECO:0000256" key="2">
    <source>
        <dbReference type="ARBA" id="ARBA00007935"/>
    </source>
</evidence>
<dbReference type="Gene3D" id="1.10.3470.10">
    <property type="entry name" value="ABC transporter involved in vitamin B12 uptake, BtuC"/>
    <property type="match status" value="1"/>
</dbReference>
<dbReference type="GO" id="GO:0022857">
    <property type="term" value="F:transmembrane transporter activity"/>
    <property type="evidence" value="ECO:0007669"/>
    <property type="project" value="InterPro"/>
</dbReference>
<comment type="caution">
    <text evidence="9">The sequence shown here is derived from an EMBL/GenBank/DDBJ whole genome shotgun (WGS) entry which is preliminary data.</text>
</comment>
<dbReference type="InterPro" id="IPR000522">
    <property type="entry name" value="ABC_transptr_permease_BtuC"/>
</dbReference>
<accession>A0A364KA06</accession>
<dbReference type="FunFam" id="1.10.3470.10:FF:000001">
    <property type="entry name" value="Vitamin B12 ABC transporter permease BtuC"/>
    <property type="match status" value="1"/>
</dbReference>
<sequence>MLLSIMLGFKNMSIQMVWDSIFHFNQSNEHLIIRSSRIPRTVIATVVGASLAIAGGLMQGLTRNPLASPATLGVNAGASFLIVIAVSFLGIQSLTSLMIVGLVGAALASFLVYFLGSLGRDGMTPVKLTLSGTAMAALFASLTQGILVMNEKGLEELLFWLTGSVQGRKLEMVSSIFPFIFLGWILALVIMKQMNVLALGDEVAKGLGMKLGLIKLLTGCIIILLAGGSVAIAGPIVFVGLIVPHIVRALVGIDYRWIIPYSILFGALFLMSADIGGRLIMAKQEIPVGVMTAIIGTPFFIYLARRNAGEKV</sequence>
<keyword evidence="4" id="KW-1003">Cell membrane</keyword>
<evidence type="ECO:0000256" key="3">
    <source>
        <dbReference type="ARBA" id="ARBA00022448"/>
    </source>
</evidence>
<feature type="transmembrane region" description="Helical" evidence="8">
    <location>
        <begin position="97"/>
        <end position="116"/>
    </location>
</feature>